<keyword evidence="1 2" id="KW-0597">Phosphoprotein</keyword>
<accession>Q1D1Y1</accession>
<organism evidence="5 6">
    <name type="scientific">Myxococcus xanthus (strain DK1622)</name>
    <dbReference type="NCBI Taxonomy" id="246197"/>
    <lineage>
        <taxon>Bacteria</taxon>
        <taxon>Pseudomonadati</taxon>
        <taxon>Myxococcota</taxon>
        <taxon>Myxococcia</taxon>
        <taxon>Myxococcales</taxon>
        <taxon>Cystobacterineae</taxon>
        <taxon>Myxococcaceae</taxon>
        <taxon>Myxococcus</taxon>
    </lineage>
</organism>
<dbReference type="HOGENOM" id="CLU_000445_69_8_7"/>
<feature type="region of interest" description="Disordered" evidence="3">
    <location>
        <begin position="1"/>
        <end position="21"/>
    </location>
</feature>
<name>Q1D1Y1_MYXXD</name>
<proteinExistence type="predicted"/>
<dbReference type="KEGG" id="mxa:MXAN_5189"/>
<dbReference type="AlphaFoldDB" id="Q1D1Y1"/>
<dbReference type="PROSITE" id="PS50110">
    <property type="entry name" value="RESPONSE_REGULATORY"/>
    <property type="match status" value="1"/>
</dbReference>
<evidence type="ECO:0000313" key="6">
    <source>
        <dbReference type="Proteomes" id="UP000002402"/>
    </source>
</evidence>
<dbReference type="PANTHER" id="PTHR44591:SF3">
    <property type="entry name" value="RESPONSE REGULATORY DOMAIN-CONTAINING PROTEIN"/>
    <property type="match status" value="1"/>
</dbReference>
<dbReference type="EnsemblBacteria" id="ABF89371">
    <property type="protein sequence ID" value="ABF89371"/>
    <property type="gene ID" value="MXAN_5189"/>
</dbReference>
<dbReference type="InterPro" id="IPR001789">
    <property type="entry name" value="Sig_transdc_resp-reg_receiver"/>
</dbReference>
<evidence type="ECO:0000256" key="3">
    <source>
        <dbReference type="SAM" id="MobiDB-lite"/>
    </source>
</evidence>
<dbReference type="STRING" id="246197.MXAN_5189"/>
<reference evidence="5 6" key="1">
    <citation type="journal article" date="2006" name="Proc. Natl. Acad. Sci. U.S.A.">
        <title>Evolution of sensory complexity recorded in a myxobacterial genome.</title>
        <authorList>
            <person name="Goldman B.S."/>
            <person name="Nierman W.C."/>
            <person name="Kaiser D."/>
            <person name="Slater S.C."/>
            <person name="Durkin A.S."/>
            <person name="Eisen J.A."/>
            <person name="Ronning C.M."/>
            <person name="Barbazuk W.B."/>
            <person name="Blanchard M."/>
            <person name="Field C."/>
            <person name="Halling C."/>
            <person name="Hinkle G."/>
            <person name="Iartchuk O."/>
            <person name="Kim H.S."/>
            <person name="Mackenzie C."/>
            <person name="Madupu R."/>
            <person name="Miller N."/>
            <person name="Shvartsbeyn A."/>
            <person name="Sullivan S.A."/>
            <person name="Vaudin M."/>
            <person name="Wiegand R."/>
            <person name="Kaplan H.B."/>
        </authorList>
    </citation>
    <scope>NUCLEOTIDE SEQUENCE [LARGE SCALE GENOMIC DNA]</scope>
    <source>
        <strain evidence="6">DK1622</strain>
    </source>
</reference>
<keyword evidence="6" id="KW-1185">Reference proteome</keyword>
<dbReference type="InterPro" id="IPR050595">
    <property type="entry name" value="Bact_response_regulator"/>
</dbReference>
<dbReference type="InterPro" id="IPR011006">
    <property type="entry name" value="CheY-like_superfamily"/>
</dbReference>
<dbReference type="SMART" id="SM00448">
    <property type="entry name" value="REC"/>
    <property type="match status" value="1"/>
</dbReference>
<evidence type="ECO:0000313" key="5">
    <source>
        <dbReference type="EMBL" id="ABF89371.1"/>
    </source>
</evidence>
<dbReference type="Pfam" id="PF00072">
    <property type="entry name" value="Response_reg"/>
    <property type="match status" value="1"/>
</dbReference>
<evidence type="ECO:0000259" key="4">
    <source>
        <dbReference type="PROSITE" id="PS50110"/>
    </source>
</evidence>
<dbReference type="PANTHER" id="PTHR44591">
    <property type="entry name" value="STRESS RESPONSE REGULATOR PROTEIN 1"/>
    <property type="match status" value="1"/>
</dbReference>
<sequence length="142" mass="15403">MGSEALASGKDESPPPRGFLKGMGAERIKVLLVEDDGDSRELLAELLESEFDVKTATDGLAGLEMFEAEHPDVVVTDESLPGMCGTELAQKVKEREPRARVILVSGYTQVQGSEHCDVVLRKPIDVERLSAAVCRLGDEARH</sequence>
<dbReference type="Proteomes" id="UP000002402">
    <property type="component" value="Chromosome"/>
</dbReference>
<dbReference type="GO" id="GO:0000160">
    <property type="term" value="P:phosphorelay signal transduction system"/>
    <property type="evidence" value="ECO:0007669"/>
    <property type="project" value="InterPro"/>
</dbReference>
<protein>
    <submittedName>
        <fullName evidence="5">Response regulator</fullName>
    </submittedName>
</protein>
<dbReference type="Gene3D" id="3.40.50.2300">
    <property type="match status" value="1"/>
</dbReference>
<feature type="modified residue" description="4-aspartylphosphate" evidence="2">
    <location>
        <position position="77"/>
    </location>
</feature>
<gene>
    <name evidence="5" type="ordered locus">MXAN_5189</name>
</gene>
<dbReference type="SUPFAM" id="SSF52172">
    <property type="entry name" value="CheY-like"/>
    <property type="match status" value="1"/>
</dbReference>
<dbReference type="eggNOG" id="COG2204">
    <property type="taxonomic scope" value="Bacteria"/>
</dbReference>
<dbReference type="EMBL" id="CP000113">
    <property type="protein sequence ID" value="ABF89371.1"/>
    <property type="molecule type" value="Genomic_DNA"/>
</dbReference>
<feature type="domain" description="Response regulatory" evidence="4">
    <location>
        <begin position="29"/>
        <end position="137"/>
    </location>
</feature>
<dbReference type="OrthoDB" id="9802155at2"/>
<evidence type="ECO:0000256" key="1">
    <source>
        <dbReference type="ARBA" id="ARBA00022553"/>
    </source>
</evidence>
<evidence type="ECO:0000256" key="2">
    <source>
        <dbReference type="PROSITE-ProRule" id="PRU00169"/>
    </source>
</evidence>